<evidence type="ECO:0000256" key="1">
    <source>
        <dbReference type="SAM" id="Phobius"/>
    </source>
</evidence>
<accession>A0A381UQL1</accession>
<gene>
    <name evidence="2" type="ORF">METZ01_LOCUS83306</name>
</gene>
<organism evidence="2">
    <name type="scientific">marine metagenome</name>
    <dbReference type="NCBI Taxonomy" id="408172"/>
    <lineage>
        <taxon>unclassified sequences</taxon>
        <taxon>metagenomes</taxon>
        <taxon>ecological metagenomes</taxon>
    </lineage>
</organism>
<dbReference type="AlphaFoldDB" id="A0A381UQL1"/>
<sequence>MKRRYLFLTRIAIIYFAVSFLIPVLTAVAYYPLSWDDLMYQMESRMSWKRLKMETVVQVFDPFAGTEENDIPEHPVEIPARGYKQMIHWKDGEVLVVETYSMNGQLLHLYYEYNKDLLSVSLNDNRTFEAEDIMPIQLRFRSKFGEIRSKALQEVGIVNKEIAYHIREDNHVYLRIGDLESGHYALLNPKTYDLSAVYNRIWKPDGSWLDLKIIFKNYEKYRWQTYPKVTEYFLDEQLFKRVSVSSVRTISRVPIKRLKDMATKLRHKQIATLKYDYAL</sequence>
<reference evidence="2" key="1">
    <citation type="submission" date="2018-05" db="EMBL/GenBank/DDBJ databases">
        <authorList>
            <person name="Lanie J.A."/>
            <person name="Ng W.-L."/>
            <person name="Kazmierczak K.M."/>
            <person name="Andrzejewski T.M."/>
            <person name="Davidsen T.M."/>
            <person name="Wayne K.J."/>
            <person name="Tettelin H."/>
            <person name="Glass J.I."/>
            <person name="Rusch D."/>
            <person name="Podicherti R."/>
            <person name="Tsui H.-C.T."/>
            <person name="Winkler M.E."/>
        </authorList>
    </citation>
    <scope>NUCLEOTIDE SEQUENCE</scope>
</reference>
<proteinExistence type="predicted"/>
<keyword evidence="1" id="KW-0472">Membrane</keyword>
<protein>
    <submittedName>
        <fullName evidence="2">Uncharacterized protein</fullName>
    </submittedName>
</protein>
<evidence type="ECO:0000313" key="2">
    <source>
        <dbReference type="EMBL" id="SVA30452.1"/>
    </source>
</evidence>
<keyword evidence="1" id="KW-1133">Transmembrane helix</keyword>
<keyword evidence="1" id="KW-0812">Transmembrane</keyword>
<feature type="transmembrane region" description="Helical" evidence="1">
    <location>
        <begin position="12"/>
        <end position="33"/>
    </location>
</feature>
<dbReference type="EMBL" id="UINC01006928">
    <property type="protein sequence ID" value="SVA30452.1"/>
    <property type="molecule type" value="Genomic_DNA"/>
</dbReference>
<name>A0A381UQL1_9ZZZZ</name>